<dbReference type="Gene3D" id="3.30.2340.10">
    <property type="entry name" value="TruD, insertion domain"/>
    <property type="match status" value="1"/>
</dbReference>
<sequence>MSEVDSTATSWTLDWAYQQQAPQATAQFKQQPEDFGVVEVLGFEPTLEPKGQHHWLWVEKRGANTEFVARELANFAGVHPKLISFSGLKDRHAVTQQWFSVELPATQEVDWQQFSHPEASILRHVRSVRKLKRGTHAANQFTICLRVVSDKDDVEARLTQVQQHGVPNYFGEQRFGHRAGNLDRASAMFAGKRVKDRNLRSILLSAARSYVFNQVVSARLNQGLATRLLDGDVCMLRGTQSFFCWQPDADDADSREAIEARLASGDLQLSAPLWGRGRMLAQQHAAEFEQAAIANLSTLCEGLEKAGLKQERRALQLAVEGLTWAWQGDDLTLSFELPSGAFATSVLREIVQVQTEST</sequence>
<protein>
    <recommendedName>
        <fullName evidence="4">tRNA pseudouridine synthase D</fullName>
        <ecNumber evidence="4">5.4.99.27</ecNumber>
    </recommendedName>
    <alternativeName>
        <fullName evidence="4">tRNA pseudouridine(13) synthase</fullName>
    </alternativeName>
    <alternativeName>
        <fullName evidence="4">tRNA pseudouridylate synthase D</fullName>
    </alternativeName>
    <alternativeName>
        <fullName evidence="4">tRNA-uridine isomerase D</fullName>
    </alternativeName>
</protein>
<dbReference type="Gene3D" id="3.30.2350.20">
    <property type="entry name" value="TruD, catalytic domain"/>
    <property type="match status" value="1"/>
</dbReference>
<reference evidence="6 8" key="2">
    <citation type="submission" date="2018-06" db="EMBL/GenBank/DDBJ databases">
        <title>Genomic Encyclopedia of Type Strains, Phase III (KMG-III): the genomes of soil and plant-associated and newly described type strains.</title>
        <authorList>
            <person name="Whitman W."/>
        </authorList>
    </citation>
    <scope>NUCLEOTIDE SEQUENCE [LARGE SCALE GENOMIC DNA]</scope>
    <source>
        <strain evidence="6 8">CGMCC 1.15366</strain>
    </source>
</reference>
<dbReference type="GO" id="GO:0031119">
    <property type="term" value="P:tRNA pseudouridine synthesis"/>
    <property type="evidence" value="ECO:0007669"/>
    <property type="project" value="UniProtKB-UniRule"/>
</dbReference>
<comment type="similarity">
    <text evidence="1 4">Belongs to the pseudouridine synthase TruD family.</text>
</comment>
<dbReference type="HAMAP" id="MF_01082">
    <property type="entry name" value="TruD"/>
    <property type="match status" value="1"/>
</dbReference>
<dbReference type="OrthoDB" id="1550679at2"/>
<evidence type="ECO:0000313" key="9">
    <source>
        <dbReference type="Proteomes" id="UP000287865"/>
    </source>
</evidence>
<evidence type="ECO:0000313" key="7">
    <source>
        <dbReference type="EMBL" id="RUO28307.1"/>
    </source>
</evidence>
<reference evidence="7 9" key="1">
    <citation type="journal article" date="2018" name="Front. Microbiol.">
        <title>Genome-Based Analysis Reveals the Taxonomy and Diversity of the Family Idiomarinaceae.</title>
        <authorList>
            <person name="Liu Y."/>
            <person name="Lai Q."/>
            <person name="Shao Z."/>
        </authorList>
    </citation>
    <scope>NUCLEOTIDE SEQUENCE [LARGE SCALE GENOMIC DNA]</scope>
    <source>
        <strain evidence="7 9">CF12-14</strain>
    </source>
</reference>
<evidence type="ECO:0000313" key="6">
    <source>
        <dbReference type="EMBL" id="RAK01470.1"/>
    </source>
</evidence>
<name>A0A327X308_9GAMM</name>
<proteinExistence type="inferred from homology"/>
<dbReference type="PANTHER" id="PTHR47811">
    <property type="entry name" value="TRNA PSEUDOURIDINE SYNTHASE D"/>
    <property type="match status" value="1"/>
</dbReference>
<accession>A0A327X308</accession>
<feature type="active site" description="Nucleophile" evidence="4">
    <location>
        <position position="90"/>
    </location>
</feature>
<dbReference type="PROSITE" id="PS01268">
    <property type="entry name" value="UPF0024"/>
    <property type="match status" value="1"/>
</dbReference>
<dbReference type="InterPro" id="IPR020119">
    <property type="entry name" value="PsdUridine_synth_TruD_CS"/>
</dbReference>
<dbReference type="Proteomes" id="UP000249203">
    <property type="component" value="Unassembled WGS sequence"/>
</dbReference>
<dbReference type="AlphaFoldDB" id="A0A327X308"/>
<dbReference type="SUPFAM" id="SSF55120">
    <property type="entry name" value="Pseudouridine synthase"/>
    <property type="match status" value="1"/>
</dbReference>
<dbReference type="InterPro" id="IPR042214">
    <property type="entry name" value="TruD_catalytic"/>
</dbReference>
<dbReference type="Pfam" id="PF01142">
    <property type="entry name" value="TruD"/>
    <property type="match status" value="2"/>
</dbReference>
<dbReference type="GO" id="GO:0160150">
    <property type="term" value="F:tRNA pseudouridine(13) synthase activity"/>
    <property type="evidence" value="ECO:0007669"/>
    <property type="project" value="UniProtKB-EC"/>
</dbReference>
<comment type="function">
    <text evidence="4">Responsible for synthesis of pseudouridine from uracil-13 in transfer RNAs.</text>
</comment>
<evidence type="ECO:0000256" key="1">
    <source>
        <dbReference type="ARBA" id="ARBA00007953"/>
    </source>
</evidence>
<dbReference type="GO" id="GO:0003723">
    <property type="term" value="F:RNA binding"/>
    <property type="evidence" value="ECO:0007669"/>
    <property type="project" value="InterPro"/>
</dbReference>
<dbReference type="PANTHER" id="PTHR47811:SF1">
    <property type="entry name" value="TRNA PSEUDOURIDINE SYNTHASE D"/>
    <property type="match status" value="1"/>
</dbReference>
<evidence type="ECO:0000259" key="5">
    <source>
        <dbReference type="PROSITE" id="PS50984"/>
    </source>
</evidence>
<dbReference type="PROSITE" id="PS50984">
    <property type="entry name" value="TRUD"/>
    <property type="match status" value="1"/>
</dbReference>
<dbReference type="InterPro" id="IPR043165">
    <property type="entry name" value="TruD_insert_sf"/>
</dbReference>
<comment type="caution">
    <text evidence="6">The sequence shown here is derived from an EMBL/GenBank/DDBJ whole genome shotgun (WGS) entry which is preliminary data.</text>
</comment>
<dbReference type="RefSeq" id="WP_111567963.1">
    <property type="nucleotide sequence ID" value="NZ_PIPK01000001.1"/>
</dbReference>
<dbReference type="Proteomes" id="UP000287865">
    <property type="component" value="Unassembled WGS sequence"/>
</dbReference>
<dbReference type="InterPro" id="IPR020103">
    <property type="entry name" value="PsdUridine_synth_cat_dom_sf"/>
</dbReference>
<evidence type="ECO:0000313" key="8">
    <source>
        <dbReference type="Proteomes" id="UP000249203"/>
    </source>
</evidence>
<dbReference type="InterPro" id="IPR001656">
    <property type="entry name" value="PsdUridine_synth_TruD"/>
</dbReference>
<evidence type="ECO:0000256" key="3">
    <source>
        <dbReference type="ARBA" id="ARBA00023235"/>
    </source>
</evidence>
<dbReference type="EC" id="5.4.99.27" evidence="4"/>
<comment type="catalytic activity">
    <reaction evidence="4">
        <text>uridine(13) in tRNA = pseudouridine(13) in tRNA</text>
        <dbReference type="Rhea" id="RHEA:42540"/>
        <dbReference type="Rhea" id="RHEA-COMP:10105"/>
        <dbReference type="Rhea" id="RHEA-COMP:10106"/>
        <dbReference type="ChEBI" id="CHEBI:65314"/>
        <dbReference type="ChEBI" id="CHEBI:65315"/>
        <dbReference type="EC" id="5.4.99.27"/>
    </reaction>
</comment>
<evidence type="ECO:0000256" key="2">
    <source>
        <dbReference type="ARBA" id="ARBA00022694"/>
    </source>
</evidence>
<evidence type="ECO:0000256" key="4">
    <source>
        <dbReference type="HAMAP-Rule" id="MF_01082"/>
    </source>
</evidence>
<gene>
    <name evidence="4" type="primary">truD</name>
    <name evidence="6" type="ORF">B0I24_10193</name>
    <name evidence="7" type="ORF">CWE07_00440</name>
</gene>
<organism evidence="6 8">
    <name type="scientific">Aliidiomarina maris</name>
    <dbReference type="NCBI Taxonomy" id="531312"/>
    <lineage>
        <taxon>Bacteria</taxon>
        <taxon>Pseudomonadati</taxon>
        <taxon>Pseudomonadota</taxon>
        <taxon>Gammaproteobacteria</taxon>
        <taxon>Alteromonadales</taxon>
        <taxon>Idiomarinaceae</taxon>
        <taxon>Aliidiomarina</taxon>
    </lineage>
</organism>
<dbReference type="InterPro" id="IPR011760">
    <property type="entry name" value="PsdUridine_synth_TruD_insert"/>
</dbReference>
<feature type="domain" description="TRUD" evidence="5">
    <location>
        <begin position="165"/>
        <end position="317"/>
    </location>
</feature>
<keyword evidence="9" id="KW-1185">Reference proteome</keyword>
<dbReference type="EMBL" id="PIPK01000001">
    <property type="protein sequence ID" value="RUO28307.1"/>
    <property type="molecule type" value="Genomic_DNA"/>
</dbReference>
<dbReference type="GO" id="GO:0005829">
    <property type="term" value="C:cytosol"/>
    <property type="evidence" value="ECO:0007669"/>
    <property type="project" value="TreeGrafter"/>
</dbReference>
<dbReference type="EMBL" id="QLMD01000001">
    <property type="protein sequence ID" value="RAK01470.1"/>
    <property type="molecule type" value="Genomic_DNA"/>
</dbReference>
<keyword evidence="2 4" id="KW-0819">tRNA processing</keyword>
<keyword evidence="3 4" id="KW-0413">Isomerase</keyword>
<dbReference type="InterPro" id="IPR050170">
    <property type="entry name" value="TruD_pseudoU_synthase"/>
</dbReference>